<proteinExistence type="predicted"/>
<feature type="region of interest" description="Disordered" evidence="1">
    <location>
        <begin position="53"/>
        <end position="81"/>
    </location>
</feature>
<dbReference type="Proteomes" id="UP000886520">
    <property type="component" value="Chromosome 2"/>
</dbReference>
<protein>
    <submittedName>
        <fullName evidence="2">Uncharacterized protein</fullName>
    </submittedName>
</protein>
<dbReference type="EMBL" id="JABFUD020000003">
    <property type="protein sequence ID" value="KAI5082443.1"/>
    <property type="molecule type" value="Genomic_DNA"/>
</dbReference>
<keyword evidence="3" id="KW-1185">Reference proteome</keyword>
<accession>A0A9D4VB88</accession>
<dbReference type="AlphaFoldDB" id="A0A9D4VB88"/>
<evidence type="ECO:0000313" key="2">
    <source>
        <dbReference type="EMBL" id="KAI5082443.1"/>
    </source>
</evidence>
<gene>
    <name evidence="2" type="ORF">GOP47_0002186</name>
</gene>
<organism evidence="2 3">
    <name type="scientific">Adiantum capillus-veneris</name>
    <name type="common">Maidenhair fern</name>
    <dbReference type="NCBI Taxonomy" id="13818"/>
    <lineage>
        <taxon>Eukaryota</taxon>
        <taxon>Viridiplantae</taxon>
        <taxon>Streptophyta</taxon>
        <taxon>Embryophyta</taxon>
        <taxon>Tracheophyta</taxon>
        <taxon>Polypodiopsida</taxon>
        <taxon>Polypodiidae</taxon>
        <taxon>Polypodiales</taxon>
        <taxon>Pteridineae</taxon>
        <taxon>Pteridaceae</taxon>
        <taxon>Vittarioideae</taxon>
        <taxon>Adiantum</taxon>
    </lineage>
</organism>
<evidence type="ECO:0000313" key="3">
    <source>
        <dbReference type="Proteomes" id="UP000886520"/>
    </source>
</evidence>
<comment type="caution">
    <text evidence="2">The sequence shown here is derived from an EMBL/GenBank/DDBJ whole genome shotgun (WGS) entry which is preliminary data.</text>
</comment>
<sequence length="110" mass="12802">MLKRRLRNANRQEKFGDAPELSPTMLIPIKQESFAHKLAKKYDEMKLALELQNAESESEPALAVKGESKEEQKGIEDKHSHHQGREFHISFIGLYPRFVEKLQLWCRDGL</sequence>
<reference evidence="2" key="1">
    <citation type="submission" date="2021-01" db="EMBL/GenBank/DDBJ databases">
        <title>Adiantum capillus-veneris genome.</title>
        <authorList>
            <person name="Fang Y."/>
            <person name="Liao Q."/>
        </authorList>
    </citation>
    <scope>NUCLEOTIDE SEQUENCE</scope>
    <source>
        <strain evidence="2">H3</strain>
        <tissue evidence="2">Leaf</tissue>
    </source>
</reference>
<name>A0A9D4VB88_ADICA</name>
<evidence type="ECO:0000256" key="1">
    <source>
        <dbReference type="SAM" id="MobiDB-lite"/>
    </source>
</evidence>
<feature type="compositionally biased region" description="Basic and acidic residues" evidence="1">
    <location>
        <begin position="66"/>
        <end position="81"/>
    </location>
</feature>